<dbReference type="InterPro" id="IPR003337">
    <property type="entry name" value="Trehalose_PPase"/>
</dbReference>
<dbReference type="NCBIfam" id="TIGR00685">
    <property type="entry name" value="T6PP"/>
    <property type="match status" value="1"/>
</dbReference>
<keyword evidence="4" id="KW-0479">Metal-binding</keyword>
<sequence>MHDVPVQESAIDGAYALFLDFDGTLVDIVERPDAVVVDPFLPDILNFLQTHLDGALAIVSGRPIAFLDRHFLPYQFDMAGLHGLEERIAGELQLCDPEEHPQLRRMIGRLNEAVSGKPGVLIEDKGCSVAIHWRLAPQEKEFALTTAHAAVEALGSEYRLQHGKAVAEILPSAAGKGKVIERFLHASPYKGRRPIFVGDDLTDENGFKTVNARGGLSVRIGAGETIAKFRLGTPADLRHCLSEWASKGALPFNVDD</sequence>
<dbReference type="PANTHER" id="PTHR43768">
    <property type="entry name" value="TREHALOSE 6-PHOSPHATE PHOSPHATASE"/>
    <property type="match status" value="1"/>
</dbReference>
<dbReference type="AlphaFoldDB" id="A0A0H1RNF6"/>
<gene>
    <name evidence="5" type="ORF">AA309_04495</name>
</gene>
<dbReference type="GO" id="GO:0046872">
    <property type="term" value="F:metal ion binding"/>
    <property type="evidence" value="ECO:0007669"/>
    <property type="project" value="UniProtKB-KW"/>
</dbReference>
<dbReference type="STRING" id="1225564.AA309_04495"/>
<dbReference type="EMBL" id="LCYG01000015">
    <property type="protein sequence ID" value="KLK94222.1"/>
    <property type="molecule type" value="Genomic_DNA"/>
</dbReference>
<dbReference type="CDD" id="cd01627">
    <property type="entry name" value="HAD_TPP"/>
    <property type="match status" value="1"/>
</dbReference>
<evidence type="ECO:0000256" key="4">
    <source>
        <dbReference type="RuleBase" id="RU361117"/>
    </source>
</evidence>
<keyword evidence="3 4" id="KW-0378">Hydrolase</keyword>
<keyword evidence="6" id="KW-1185">Reference proteome</keyword>
<dbReference type="EC" id="3.1.3.12" evidence="4"/>
<organism evidence="5 6">
    <name type="scientific">Microvirga vignae</name>
    <dbReference type="NCBI Taxonomy" id="1225564"/>
    <lineage>
        <taxon>Bacteria</taxon>
        <taxon>Pseudomonadati</taxon>
        <taxon>Pseudomonadota</taxon>
        <taxon>Alphaproteobacteria</taxon>
        <taxon>Hyphomicrobiales</taxon>
        <taxon>Methylobacteriaceae</taxon>
        <taxon>Microvirga</taxon>
    </lineage>
</organism>
<reference evidence="5 6" key="1">
    <citation type="submission" date="2015-05" db="EMBL/GenBank/DDBJ databases">
        <title>Draft genome sequence of Microvirga vignae strain BR3299, a novel nitrogen fixing bacteria isolated from Brazil semi-aired region.</title>
        <authorList>
            <person name="Zilli J.E."/>
            <person name="Passos S.R."/>
            <person name="Leite J."/>
            <person name="Baldani J.I."/>
            <person name="Xavier G.R."/>
            <person name="Rumjaneck N.G."/>
            <person name="Simoes-Araujo J.L."/>
        </authorList>
    </citation>
    <scope>NUCLEOTIDE SEQUENCE [LARGE SCALE GENOMIC DNA]</scope>
    <source>
        <strain evidence="5 6">BR3299</strain>
    </source>
</reference>
<dbReference type="SUPFAM" id="SSF56784">
    <property type="entry name" value="HAD-like"/>
    <property type="match status" value="1"/>
</dbReference>
<dbReference type="Pfam" id="PF02358">
    <property type="entry name" value="Trehalose_PPase"/>
    <property type="match status" value="1"/>
</dbReference>
<comment type="catalytic activity">
    <reaction evidence="4">
        <text>alpha,alpha-trehalose 6-phosphate + H2O = alpha,alpha-trehalose + phosphate</text>
        <dbReference type="Rhea" id="RHEA:23420"/>
        <dbReference type="ChEBI" id="CHEBI:15377"/>
        <dbReference type="ChEBI" id="CHEBI:16551"/>
        <dbReference type="ChEBI" id="CHEBI:43474"/>
        <dbReference type="ChEBI" id="CHEBI:58429"/>
        <dbReference type="EC" id="3.1.3.12"/>
    </reaction>
</comment>
<dbReference type="UniPathway" id="UPA00299"/>
<dbReference type="NCBIfam" id="TIGR01484">
    <property type="entry name" value="HAD-SF-IIB"/>
    <property type="match status" value="1"/>
</dbReference>
<dbReference type="Gene3D" id="3.40.50.1000">
    <property type="entry name" value="HAD superfamily/HAD-like"/>
    <property type="match status" value="1"/>
</dbReference>
<dbReference type="PATRIC" id="fig|1225564.3.peg.1259"/>
<evidence type="ECO:0000256" key="3">
    <source>
        <dbReference type="ARBA" id="ARBA00022801"/>
    </source>
</evidence>
<accession>A0A0H1RNF6</accession>
<comment type="caution">
    <text evidence="5">The sequence shown here is derived from an EMBL/GenBank/DDBJ whole genome shotgun (WGS) entry which is preliminary data.</text>
</comment>
<comment type="cofactor">
    <cofactor evidence="4">
        <name>Mg(2+)</name>
        <dbReference type="ChEBI" id="CHEBI:18420"/>
    </cofactor>
</comment>
<evidence type="ECO:0000313" key="6">
    <source>
        <dbReference type="Proteomes" id="UP000035489"/>
    </source>
</evidence>
<dbReference type="PANTHER" id="PTHR43768:SF3">
    <property type="entry name" value="TREHALOSE 6-PHOSPHATE PHOSPHATASE"/>
    <property type="match status" value="1"/>
</dbReference>
<dbReference type="InterPro" id="IPR023214">
    <property type="entry name" value="HAD_sf"/>
</dbReference>
<name>A0A0H1RNF6_9HYPH</name>
<comment type="similarity">
    <text evidence="2 4">Belongs to the trehalose phosphatase family.</text>
</comment>
<dbReference type="RefSeq" id="WP_047187789.1">
    <property type="nucleotide sequence ID" value="NZ_LCYG01000015.1"/>
</dbReference>
<comment type="function">
    <text evidence="4">Removes the phosphate from trehalose 6-phosphate to produce free trehalose.</text>
</comment>
<dbReference type="InterPro" id="IPR006379">
    <property type="entry name" value="HAD-SF_hydro_IIB"/>
</dbReference>
<evidence type="ECO:0000313" key="5">
    <source>
        <dbReference type="EMBL" id="KLK94222.1"/>
    </source>
</evidence>
<dbReference type="InterPro" id="IPR044651">
    <property type="entry name" value="OTSB-like"/>
</dbReference>
<dbReference type="Proteomes" id="UP000035489">
    <property type="component" value="Unassembled WGS sequence"/>
</dbReference>
<dbReference type="GO" id="GO:0005992">
    <property type="term" value="P:trehalose biosynthetic process"/>
    <property type="evidence" value="ECO:0007669"/>
    <property type="project" value="UniProtKB-UniPathway"/>
</dbReference>
<evidence type="ECO:0000256" key="2">
    <source>
        <dbReference type="ARBA" id="ARBA00008770"/>
    </source>
</evidence>
<comment type="pathway">
    <text evidence="1 4">Glycan biosynthesis; trehalose biosynthesis.</text>
</comment>
<dbReference type="InterPro" id="IPR036412">
    <property type="entry name" value="HAD-like_sf"/>
</dbReference>
<evidence type="ECO:0000256" key="1">
    <source>
        <dbReference type="ARBA" id="ARBA00005199"/>
    </source>
</evidence>
<dbReference type="Gene3D" id="3.30.70.1020">
    <property type="entry name" value="Trehalose-6-phosphate phosphatase related protein, domain 2"/>
    <property type="match status" value="1"/>
</dbReference>
<dbReference type="OrthoDB" id="9814913at2"/>
<keyword evidence="4" id="KW-0460">Magnesium</keyword>
<dbReference type="GO" id="GO:0004805">
    <property type="term" value="F:trehalose-phosphatase activity"/>
    <property type="evidence" value="ECO:0007669"/>
    <property type="project" value="UniProtKB-EC"/>
</dbReference>
<proteinExistence type="inferred from homology"/>
<protein>
    <recommendedName>
        <fullName evidence="4">Trehalose 6-phosphate phosphatase</fullName>
        <ecNumber evidence="4">3.1.3.12</ecNumber>
    </recommendedName>
</protein>